<dbReference type="NCBIfam" id="TIGR04183">
    <property type="entry name" value="Por_Secre_tail"/>
    <property type="match status" value="1"/>
</dbReference>
<reference evidence="3 4" key="1">
    <citation type="submission" date="2020-07" db="EMBL/GenBank/DDBJ databases">
        <title>Description of Kordia aestuariivivens sp. nov., isolated from a tidal flat.</title>
        <authorList>
            <person name="Park S."/>
            <person name="Yoon J.-H."/>
        </authorList>
    </citation>
    <scope>NUCLEOTIDE SEQUENCE [LARGE SCALE GENOMIC DNA]</scope>
    <source>
        <strain evidence="3 4">YSTF-M3</strain>
    </source>
</reference>
<sequence>MKKSNFKMKLLTKYFVMLVVLNLLNLATFKLSAQEIQRTSVEGDYIEVSQELFDQLKDWQNNREKQLPLNEFLATKNVAKNMQEKVTRLLKELRGSNGGDRETDCNCSVVTVNSSYDVAPSLYNQFSPPENQGGLTTWYAESILGTATRQRLKLNSPDTNNQYEYGKSVSGDEVSSDSYARMSFNYICTNGSLLPEDCGCSKNIYLRAKYYSSSWVSTSASGGWGTHSCFAAVEDDVALFTIDQYLTDTQVTVLKAGQFQLSRAQDDTWNPEFWMNIVDLASSIAGVVEDFDGGIDWSDTITDVGGQIVTVLQTPVDIHYQEEEDGSENGSYSVSYDGGITLEPNHILTVSMISKGYIYGKGDGKFVSDSEHKSDYFISAVLPFDDSNPECCMEKYGKWVSGSLGVQGTTGLRNSIGAHQTLWAPWDNLTDTTGDGNVNVTTNIGYAIKADQCIICGIDPITGLSVSATGLNLGTNTRPAHLSWDGQMYVSSYEVKVYNSSGVLIHTFSTTDTNFTVNLAPGDYTFTVRAICENGTSMLSGVFNFTVNELYAVADPVRFSMSPNPGRVDVEIQVENYREFRTLQVEITDVRGLSYYNGEIRDGLHTVNVQRWPTGIYFCKITDGEHVGVKQLIKE</sequence>
<dbReference type="InterPro" id="IPR003961">
    <property type="entry name" value="FN3_dom"/>
</dbReference>
<dbReference type="InterPro" id="IPR026444">
    <property type="entry name" value="Secre_tail"/>
</dbReference>
<evidence type="ECO:0000256" key="1">
    <source>
        <dbReference type="ARBA" id="ARBA00022729"/>
    </source>
</evidence>
<proteinExistence type="predicted"/>
<name>A0ABR7Q9K0_9FLAO</name>
<dbReference type="EMBL" id="JACGWS010000006">
    <property type="protein sequence ID" value="MBC8755237.1"/>
    <property type="molecule type" value="Genomic_DNA"/>
</dbReference>
<dbReference type="InterPro" id="IPR013783">
    <property type="entry name" value="Ig-like_fold"/>
</dbReference>
<evidence type="ECO:0000313" key="3">
    <source>
        <dbReference type="EMBL" id="MBC8755237.1"/>
    </source>
</evidence>
<keyword evidence="4" id="KW-1185">Reference proteome</keyword>
<evidence type="ECO:0000259" key="2">
    <source>
        <dbReference type="Pfam" id="PF18962"/>
    </source>
</evidence>
<comment type="caution">
    <text evidence="3">The sequence shown here is derived from an EMBL/GenBank/DDBJ whole genome shotgun (WGS) entry which is preliminary data.</text>
</comment>
<protein>
    <submittedName>
        <fullName evidence="3">T9SS type A sorting domain-containing protein</fullName>
    </submittedName>
</protein>
<dbReference type="RefSeq" id="WP_187562287.1">
    <property type="nucleotide sequence ID" value="NZ_JACGWS010000006.1"/>
</dbReference>
<organism evidence="3 4">
    <name type="scientific">Kordia aestuariivivens</name>
    <dbReference type="NCBI Taxonomy" id="2759037"/>
    <lineage>
        <taxon>Bacteria</taxon>
        <taxon>Pseudomonadati</taxon>
        <taxon>Bacteroidota</taxon>
        <taxon>Flavobacteriia</taxon>
        <taxon>Flavobacteriales</taxon>
        <taxon>Flavobacteriaceae</taxon>
        <taxon>Kordia</taxon>
    </lineage>
</organism>
<accession>A0ABR7Q9K0</accession>
<evidence type="ECO:0000313" key="4">
    <source>
        <dbReference type="Proteomes" id="UP000619238"/>
    </source>
</evidence>
<keyword evidence="1" id="KW-0732">Signal</keyword>
<dbReference type="Gene3D" id="2.60.40.10">
    <property type="entry name" value="Immunoglobulins"/>
    <property type="match status" value="1"/>
</dbReference>
<dbReference type="Proteomes" id="UP000619238">
    <property type="component" value="Unassembled WGS sequence"/>
</dbReference>
<dbReference type="InterPro" id="IPR036116">
    <property type="entry name" value="FN3_sf"/>
</dbReference>
<dbReference type="Pfam" id="PF18962">
    <property type="entry name" value="Por_Secre_tail"/>
    <property type="match status" value="1"/>
</dbReference>
<feature type="domain" description="Secretion system C-terminal sorting" evidence="2">
    <location>
        <begin position="563"/>
        <end position="633"/>
    </location>
</feature>
<dbReference type="SUPFAM" id="SSF49265">
    <property type="entry name" value="Fibronectin type III"/>
    <property type="match status" value="1"/>
</dbReference>
<gene>
    <name evidence="3" type="ORF">H2O64_11170</name>
</gene>
<dbReference type="CDD" id="cd00063">
    <property type="entry name" value="FN3"/>
    <property type="match status" value="1"/>
</dbReference>